<dbReference type="Proteomes" id="UP000318834">
    <property type="component" value="Unassembled WGS sequence"/>
</dbReference>
<feature type="region of interest" description="Disordered" evidence="3">
    <location>
        <begin position="1"/>
        <end position="20"/>
    </location>
</feature>
<feature type="domain" description="STAS" evidence="4">
    <location>
        <begin position="29"/>
        <end position="139"/>
    </location>
</feature>
<dbReference type="InterPro" id="IPR036513">
    <property type="entry name" value="STAS_dom_sf"/>
</dbReference>
<dbReference type="EMBL" id="VBAP01000001">
    <property type="protein sequence ID" value="TMI77414.1"/>
    <property type="molecule type" value="Genomic_DNA"/>
</dbReference>
<protein>
    <recommendedName>
        <fullName evidence="2">Anti-sigma factor antagonist</fullName>
    </recommendedName>
</protein>
<dbReference type="CDD" id="cd07043">
    <property type="entry name" value="STAS_anti-anti-sigma_factors"/>
    <property type="match status" value="1"/>
</dbReference>
<evidence type="ECO:0000313" key="5">
    <source>
        <dbReference type="EMBL" id="TMI77414.1"/>
    </source>
</evidence>
<evidence type="ECO:0000259" key="4">
    <source>
        <dbReference type="PROSITE" id="PS50801"/>
    </source>
</evidence>
<comment type="similarity">
    <text evidence="1 2">Belongs to the anti-sigma-factor antagonist family.</text>
</comment>
<dbReference type="PROSITE" id="PS50801">
    <property type="entry name" value="STAS"/>
    <property type="match status" value="1"/>
</dbReference>
<dbReference type="NCBIfam" id="TIGR00377">
    <property type="entry name" value="ant_ant_sig"/>
    <property type="match status" value="1"/>
</dbReference>
<reference evidence="5 6" key="1">
    <citation type="journal article" date="2019" name="Nat. Microbiol.">
        <title>Mediterranean grassland soil C-N compound turnover is dependent on rainfall and depth, and is mediated by genomically divergent microorganisms.</title>
        <authorList>
            <person name="Diamond S."/>
            <person name="Andeer P.F."/>
            <person name="Li Z."/>
            <person name="Crits-Christoph A."/>
            <person name="Burstein D."/>
            <person name="Anantharaman K."/>
            <person name="Lane K.R."/>
            <person name="Thomas B.C."/>
            <person name="Pan C."/>
            <person name="Northen T.R."/>
            <person name="Banfield J.F."/>
        </authorList>
    </citation>
    <scope>NUCLEOTIDE SEQUENCE [LARGE SCALE GENOMIC DNA]</scope>
    <source>
        <strain evidence="5">NP_8</strain>
    </source>
</reference>
<dbReference type="Pfam" id="PF01740">
    <property type="entry name" value="STAS"/>
    <property type="match status" value="1"/>
</dbReference>
<dbReference type="AlphaFoldDB" id="A0A537J1I7"/>
<dbReference type="InterPro" id="IPR003658">
    <property type="entry name" value="Anti-sigma_ant"/>
</dbReference>
<dbReference type="PANTHER" id="PTHR33495:SF2">
    <property type="entry name" value="ANTI-SIGMA FACTOR ANTAGONIST TM_1081-RELATED"/>
    <property type="match status" value="1"/>
</dbReference>
<organism evidence="5 6">
    <name type="scientific">Candidatus Segetimicrobium genomatis</name>
    <dbReference type="NCBI Taxonomy" id="2569760"/>
    <lineage>
        <taxon>Bacteria</taxon>
        <taxon>Bacillati</taxon>
        <taxon>Candidatus Sysuimicrobiota</taxon>
        <taxon>Candidatus Sysuimicrobiia</taxon>
        <taxon>Candidatus Sysuimicrobiales</taxon>
        <taxon>Candidatus Segetimicrobiaceae</taxon>
        <taxon>Candidatus Segetimicrobium</taxon>
    </lineage>
</organism>
<proteinExistence type="inferred from homology"/>
<comment type="caution">
    <text evidence="5">The sequence shown here is derived from an EMBL/GenBank/DDBJ whole genome shotgun (WGS) entry which is preliminary data.</text>
</comment>
<evidence type="ECO:0000256" key="2">
    <source>
        <dbReference type="RuleBase" id="RU003749"/>
    </source>
</evidence>
<dbReference type="PANTHER" id="PTHR33495">
    <property type="entry name" value="ANTI-SIGMA FACTOR ANTAGONIST TM_1081-RELATED-RELATED"/>
    <property type="match status" value="1"/>
</dbReference>
<dbReference type="Gene3D" id="3.30.750.24">
    <property type="entry name" value="STAS domain"/>
    <property type="match status" value="1"/>
</dbReference>
<dbReference type="GO" id="GO:0043856">
    <property type="term" value="F:anti-sigma factor antagonist activity"/>
    <property type="evidence" value="ECO:0007669"/>
    <property type="project" value="InterPro"/>
</dbReference>
<evidence type="ECO:0000256" key="1">
    <source>
        <dbReference type="ARBA" id="ARBA00009013"/>
    </source>
</evidence>
<gene>
    <name evidence="5" type="ORF">E6H05_00100</name>
</gene>
<sequence length="140" mass="14890">MSTSIRCSGRTDGAHAPAGAARGAGVNLASVRIERHDSVSVAYLQGEIDMANAPEVSRQLFGAAPNDAVGLIVDLSGVTYMDSRGLHLLFELAERLHIRDQRLHVVVPAAALIRNMLVLAQFGSVVPVFATVEEAVDEML</sequence>
<dbReference type="SUPFAM" id="SSF52091">
    <property type="entry name" value="SpoIIaa-like"/>
    <property type="match status" value="1"/>
</dbReference>
<dbReference type="InterPro" id="IPR002645">
    <property type="entry name" value="STAS_dom"/>
</dbReference>
<accession>A0A537J1I7</accession>
<evidence type="ECO:0000313" key="6">
    <source>
        <dbReference type="Proteomes" id="UP000318834"/>
    </source>
</evidence>
<evidence type="ECO:0000256" key="3">
    <source>
        <dbReference type="SAM" id="MobiDB-lite"/>
    </source>
</evidence>
<name>A0A537J1I7_9BACT</name>